<comment type="similarity">
    <text evidence="2">Belongs to the bacterial solute-binding protein 8 family.</text>
</comment>
<dbReference type="SUPFAM" id="SSF53807">
    <property type="entry name" value="Helical backbone' metal receptor"/>
    <property type="match status" value="1"/>
</dbReference>
<dbReference type="PROSITE" id="PS51257">
    <property type="entry name" value="PROKAR_LIPOPROTEIN"/>
    <property type="match status" value="1"/>
</dbReference>
<evidence type="ECO:0000256" key="5">
    <source>
        <dbReference type="SAM" id="MobiDB-lite"/>
    </source>
</evidence>
<evidence type="ECO:0000313" key="7">
    <source>
        <dbReference type="EMBL" id="PWJ54350.1"/>
    </source>
</evidence>
<evidence type="ECO:0000256" key="4">
    <source>
        <dbReference type="ARBA" id="ARBA00022729"/>
    </source>
</evidence>
<sequence>MHPVRSASLTAVVLASALAGCGSSSTEPAAAGSTSATTEASGTRTVQTALGPVDVPQDPQRVVVVQSRALDLTTALDVPTVGATYWSKAVEVPAYLADKVPADFALVGNDDQPDFEAITALKPDLIIGDQTVEKNLATLKDIAPVAAYSTENAEGQFDWRTQLDQVAEFTGHQEEAKKVEADFAATVAELDAGVKTPGQSVIPLRVRADHVRWHLPGTFIGAHVLDSMKNITLPEPTVPSENGRFSIIPAERLDTLSADRIFAILDSDEAYTTLQSQSLWQGLPAVKNGGVCVTKNLDAWILGGPAASKVVAGDVRACLDA</sequence>
<protein>
    <submittedName>
        <fullName evidence="7">Iron complex transport system substrate-binding protein</fullName>
    </submittedName>
</protein>
<organism evidence="7 8">
    <name type="scientific">Quadrisphaera granulorum</name>
    <dbReference type="NCBI Taxonomy" id="317664"/>
    <lineage>
        <taxon>Bacteria</taxon>
        <taxon>Bacillati</taxon>
        <taxon>Actinomycetota</taxon>
        <taxon>Actinomycetes</taxon>
        <taxon>Kineosporiales</taxon>
        <taxon>Kineosporiaceae</taxon>
        <taxon>Quadrisphaera</taxon>
    </lineage>
</organism>
<dbReference type="InterPro" id="IPR051313">
    <property type="entry name" value="Bact_iron-sidero_bind"/>
</dbReference>
<reference evidence="7 8" key="1">
    <citation type="submission" date="2018-03" db="EMBL/GenBank/DDBJ databases">
        <title>Genomic Encyclopedia of Archaeal and Bacterial Type Strains, Phase II (KMG-II): from individual species to whole genera.</title>
        <authorList>
            <person name="Goeker M."/>
        </authorList>
    </citation>
    <scope>NUCLEOTIDE SEQUENCE [LARGE SCALE GENOMIC DNA]</scope>
    <source>
        <strain evidence="7 8">DSM 44889</strain>
    </source>
</reference>
<feature type="compositionally biased region" description="Low complexity" evidence="5">
    <location>
        <begin position="24"/>
        <end position="43"/>
    </location>
</feature>
<keyword evidence="4" id="KW-0732">Signal</keyword>
<keyword evidence="3" id="KW-0813">Transport</keyword>
<dbReference type="RefSeq" id="WP_109773682.1">
    <property type="nucleotide sequence ID" value="NZ_QGDQ01000007.1"/>
</dbReference>
<feature type="region of interest" description="Disordered" evidence="5">
    <location>
        <begin position="24"/>
        <end position="44"/>
    </location>
</feature>
<dbReference type="AlphaFoldDB" id="A0A316ABF1"/>
<dbReference type="Proteomes" id="UP000245469">
    <property type="component" value="Unassembled WGS sequence"/>
</dbReference>
<dbReference type="Pfam" id="PF01497">
    <property type="entry name" value="Peripla_BP_2"/>
    <property type="match status" value="1"/>
</dbReference>
<dbReference type="Gene3D" id="3.40.50.1980">
    <property type="entry name" value="Nitrogenase molybdenum iron protein domain"/>
    <property type="match status" value="2"/>
</dbReference>
<dbReference type="GO" id="GO:0030288">
    <property type="term" value="C:outer membrane-bounded periplasmic space"/>
    <property type="evidence" value="ECO:0007669"/>
    <property type="project" value="TreeGrafter"/>
</dbReference>
<comment type="caution">
    <text evidence="7">The sequence shown here is derived from an EMBL/GenBank/DDBJ whole genome shotgun (WGS) entry which is preliminary data.</text>
</comment>
<dbReference type="OrthoDB" id="9793175at2"/>
<proteinExistence type="inferred from homology"/>
<dbReference type="PANTHER" id="PTHR30532:SF1">
    <property type="entry name" value="IRON(3+)-HYDROXAMATE-BINDING PROTEIN FHUD"/>
    <property type="match status" value="1"/>
</dbReference>
<evidence type="ECO:0000256" key="2">
    <source>
        <dbReference type="ARBA" id="ARBA00008814"/>
    </source>
</evidence>
<evidence type="ECO:0000256" key="1">
    <source>
        <dbReference type="ARBA" id="ARBA00004196"/>
    </source>
</evidence>
<keyword evidence="8" id="KW-1185">Reference proteome</keyword>
<feature type="domain" description="Fe/B12 periplasmic-binding" evidence="6">
    <location>
        <begin position="61"/>
        <end position="321"/>
    </location>
</feature>
<evidence type="ECO:0000313" key="8">
    <source>
        <dbReference type="Proteomes" id="UP000245469"/>
    </source>
</evidence>
<dbReference type="PROSITE" id="PS50983">
    <property type="entry name" value="FE_B12_PBP"/>
    <property type="match status" value="1"/>
</dbReference>
<name>A0A316ABF1_9ACTN</name>
<dbReference type="PANTHER" id="PTHR30532">
    <property type="entry name" value="IRON III DICITRATE-BINDING PERIPLASMIC PROTEIN"/>
    <property type="match status" value="1"/>
</dbReference>
<dbReference type="GO" id="GO:1901678">
    <property type="term" value="P:iron coordination entity transport"/>
    <property type="evidence" value="ECO:0007669"/>
    <property type="project" value="UniProtKB-ARBA"/>
</dbReference>
<evidence type="ECO:0000259" key="6">
    <source>
        <dbReference type="PROSITE" id="PS50983"/>
    </source>
</evidence>
<comment type="subcellular location">
    <subcellularLocation>
        <location evidence="1">Cell envelope</location>
    </subcellularLocation>
</comment>
<accession>A0A316ABF1</accession>
<gene>
    <name evidence="7" type="ORF">BXY45_10746</name>
</gene>
<evidence type="ECO:0000256" key="3">
    <source>
        <dbReference type="ARBA" id="ARBA00022448"/>
    </source>
</evidence>
<dbReference type="EMBL" id="QGDQ01000007">
    <property type="protein sequence ID" value="PWJ54350.1"/>
    <property type="molecule type" value="Genomic_DNA"/>
</dbReference>
<dbReference type="InterPro" id="IPR002491">
    <property type="entry name" value="ABC_transptr_periplasmic_BD"/>
</dbReference>